<dbReference type="EC" id="3.6.1.72" evidence="3"/>
<keyword evidence="7" id="KW-0227">DNA damage</keyword>
<comment type="caution">
    <text evidence="23">The sequence shown here is derived from an EMBL/GenBank/DDBJ whole genome shotgun (WGS) entry which is preliminary data.</text>
</comment>
<evidence type="ECO:0000256" key="4">
    <source>
        <dbReference type="ARBA" id="ARBA00012496"/>
    </source>
</evidence>
<sequence>MDNPSPSQDASVPEISKKRNAFSALMAPKPKQLKPSSGDDPKHSQHSSKFHPNDIRSGLLAYILQPTSFSSGQVITHNDNIVLIRDAFPKATVHLLLLPRDPDKRDLHPHEAFEDLNFLMMIRTQVSDAVKLAASELSRLIGSFSIANQARIEAMESEEPPDVLPAGRDYLKDIRVGVHAHPSMNHLHIHIISRDMHSDRLKHRKHYNSFNTEFFIPLDDYPLSPDDRKRDVKFQNNNLKKDFKCWRCGKMFGNKFQKLKEHLDEEFDAWKRE</sequence>
<evidence type="ECO:0000256" key="7">
    <source>
        <dbReference type="ARBA" id="ARBA00022763"/>
    </source>
</evidence>
<keyword evidence="13" id="KW-0539">Nucleus</keyword>
<keyword evidence="8" id="KW-0863">Zinc-finger</keyword>
<evidence type="ECO:0000256" key="18">
    <source>
        <dbReference type="ARBA" id="ARBA00068941"/>
    </source>
</evidence>
<dbReference type="InterPro" id="IPR019808">
    <property type="entry name" value="Histidine_triad_CS"/>
</dbReference>
<evidence type="ECO:0000256" key="16">
    <source>
        <dbReference type="ARBA" id="ARBA00044713"/>
    </source>
</evidence>
<dbReference type="VEuPathDB" id="FungiDB:PV10_04479"/>
<evidence type="ECO:0000313" key="23">
    <source>
        <dbReference type="EMBL" id="RVX66042.1"/>
    </source>
</evidence>
<keyword evidence="10" id="KW-0862">Zinc</keyword>
<dbReference type="EC" id="3.6.1.71" evidence="4"/>
<comment type="function">
    <text evidence="17">DNA-binding protein involved in single-strand DNA break repair, double-strand DNA break repair and base excision repair. Resolves abortive DNA ligation intermediates formed either at base excision sites, or when DNA ligases attempt to repair non-ligatable breaks induced by reactive oxygen species. Catalyzes the release of adenylate groups covalently linked to 5'-phosphate termini, resulting in the production of 5'-phosphate termini that can be efficiently rejoined. Likewise, catalyzes the release of 3'-linked guanosine (DNAppG) and inosine (DNAppI) from DNA, but has higher specific activity with 5'-linked adenosine (AppDNA).</text>
</comment>
<feature type="domain" description="HIT" evidence="21">
    <location>
        <begin position="72"/>
        <end position="196"/>
    </location>
</feature>
<dbReference type="InterPro" id="IPR036265">
    <property type="entry name" value="HIT-like_sf"/>
</dbReference>
<comment type="catalytic activity">
    <reaction evidence="14">
        <text>a 3'-end 2'-deoxyribonucleotide-3'-diphospho-5'-guanosine-DNA + H2O = a 3'-end 2'-deoxyribonucleotide 3'-phosphate-DNA + GMP + 2 H(+)</text>
        <dbReference type="Rhea" id="RHEA:52140"/>
        <dbReference type="Rhea" id="RHEA-COMP:13186"/>
        <dbReference type="Rhea" id="RHEA-COMP:13187"/>
        <dbReference type="ChEBI" id="CHEBI:15377"/>
        <dbReference type="ChEBI" id="CHEBI:15378"/>
        <dbReference type="ChEBI" id="CHEBI:58115"/>
        <dbReference type="ChEBI" id="CHEBI:136419"/>
        <dbReference type="ChEBI" id="CHEBI:136420"/>
        <dbReference type="EC" id="3.6.1.72"/>
    </reaction>
</comment>
<feature type="compositionally biased region" description="Polar residues" evidence="20">
    <location>
        <begin position="1"/>
        <end position="10"/>
    </location>
</feature>
<protein>
    <recommendedName>
        <fullName evidence="18">Aprataxin-like protein</fullName>
        <ecNumber evidence="4">3.6.1.71</ecNumber>
        <ecNumber evidence="3">3.6.1.72</ecNumber>
    </recommendedName>
    <alternativeName>
        <fullName evidence="19">Hit family protein 3</fullName>
    </alternativeName>
</protein>
<evidence type="ECO:0000256" key="6">
    <source>
        <dbReference type="ARBA" id="ARBA00022723"/>
    </source>
</evidence>
<comment type="catalytic activity">
    <reaction evidence="16">
        <text>a 5'-end adenosine-5'-diphospho-5'-ribonucleoside-2'-deoxyribonucleotide-DNA + H2O = a 5'-end 5'-phospho-ribonucleoside-2'-deoxyribonucleotide-DNA + AMP + 2 H(+)</text>
        <dbReference type="Rhea" id="RHEA:52132"/>
        <dbReference type="Rhea" id="RHEA-COMP:13182"/>
        <dbReference type="Rhea" id="RHEA-COMP:13183"/>
        <dbReference type="ChEBI" id="CHEBI:15377"/>
        <dbReference type="ChEBI" id="CHEBI:15378"/>
        <dbReference type="ChEBI" id="CHEBI:136414"/>
        <dbReference type="ChEBI" id="CHEBI:136415"/>
        <dbReference type="ChEBI" id="CHEBI:456215"/>
        <dbReference type="EC" id="3.6.1.71"/>
    </reaction>
</comment>
<dbReference type="GO" id="GO:0033699">
    <property type="term" value="F:DNA 5'-adenosine monophosphate hydrolase activity"/>
    <property type="evidence" value="ECO:0007669"/>
    <property type="project" value="UniProtKB-EC"/>
</dbReference>
<evidence type="ECO:0000256" key="14">
    <source>
        <dbReference type="ARBA" id="ARBA00024601"/>
    </source>
</evidence>
<dbReference type="GO" id="GO:1990165">
    <property type="term" value="F:single-strand break-containing DNA binding"/>
    <property type="evidence" value="ECO:0007669"/>
    <property type="project" value="TreeGrafter"/>
</dbReference>
<evidence type="ECO:0000256" key="1">
    <source>
        <dbReference type="ARBA" id="ARBA00004123"/>
    </source>
</evidence>
<comment type="subcellular location">
    <subcellularLocation>
        <location evidence="2">Cytoplasm</location>
    </subcellularLocation>
    <subcellularLocation>
        <location evidence="1">Nucleus</location>
    </subcellularLocation>
</comment>
<reference evidence="23 24" key="1">
    <citation type="submission" date="2017-03" db="EMBL/GenBank/DDBJ databases">
        <title>Genomes of endolithic fungi from Antarctica.</title>
        <authorList>
            <person name="Coleine C."/>
            <person name="Masonjones S."/>
            <person name="Stajich J.E."/>
        </authorList>
    </citation>
    <scope>NUCLEOTIDE SEQUENCE [LARGE SCALE GENOMIC DNA]</scope>
    <source>
        <strain evidence="23 24">CCFEE 6314</strain>
    </source>
</reference>
<dbReference type="GO" id="GO:0000012">
    <property type="term" value="P:single strand break repair"/>
    <property type="evidence" value="ECO:0007669"/>
    <property type="project" value="TreeGrafter"/>
</dbReference>
<dbReference type="PROSITE" id="PS00892">
    <property type="entry name" value="HIT_1"/>
    <property type="match status" value="1"/>
</dbReference>
<proteinExistence type="predicted"/>
<keyword evidence="5" id="KW-0963">Cytoplasm</keyword>
<evidence type="ECO:0000256" key="8">
    <source>
        <dbReference type="ARBA" id="ARBA00022771"/>
    </source>
</evidence>
<feature type="domain" description="Aprataxin C2HE/C2H2/C2HC zinc finger" evidence="22">
    <location>
        <begin position="211"/>
        <end position="268"/>
    </location>
</feature>
<gene>
    <name evidence="23" type="ORF">B0A52_10129</name>
</gene>
<evidence type="ECO:0000256" key="19">
    <source>
        <dbReference type="ARBA" id="ARBA00076243"/>
    </source>
</evidence>
<evidence type="ECO:0000256" key="3">
    <source>
        <dbReference type="ARBA" id="ARBA00012495"/>
    </source>
</evidence>
<dbReference type="InterPro" id="IPR032566">
    <property type="entry name" value="Znf-C2HE"/>
</dbReference>
<evidence type="ECO:0000256" key="15">
    <source>
        <dbReference type="ARBA" id="ARBA00044639"/>
    </source>
</evidence>
<evidence type="ECO:0000256" key="11">
    <source>
        <dbReference type="ARBA" id="ARBA00023125"/>
    </source>
</evidence>
<keyword evidence="9" id="KW-0378">Hydrolase</keyword>
<comment type="catalytic activity">
    <reaction evidence="15">
        <text>a 5'-end adenosine-5'-diphospho-5'-2'-deoxyribonucleoside-DNA + H2O = a 5'-end 5'-phospho-2'-deoxyribonucleoside-DNA + AMP + 2 H(+)</text>
        <dbReference type="Rhea" id="RHEA:52128"/>
        <dbReference type="Rhea" id="RHEA-COMP:13180"/>
        <dbReference type="Rhea" id="RHEA-COMP:13181"/>
        <dbReference type="ChEBI" id="CHEBI:15377"/>
        <dbReference type="ChEBI" id="CHEBI:15378"/>
        <dbReference type="ChEBI" id="CHEBI:136412"/>
        <dbReference type="ChEBI" id="CHEBI:136413"/>
        <dbReference type="ChEBI" id="CHEBI:456215"/>
        <dbReference type="EC" id="3.6.1.71"/>
    </reaction>
</comment>
<dbReference type="PANTHER" id="PTHR12486:SF4">
    <property type="entry name" value="APRATAXIN"/>
    <property type="match status" value="1"/>
</dbReference>
<evidence type="ECO:0000256" key="2">
    <source>
        <dbReference type="ARBA" id="ARBA00004496"/>
    </source>
</evidence>
<evidence type="ECO:0000259" key="21">
    <source>
        <dbReference type="Pfam" id="PF01230"/>
    </source>
</evidence>
<keyword evidence="11" id="KW-0238">DNA-binding</keyword>
<accession>A0A438MQZ4</accession>
<dbReference type="OrthoDB" id="3512845at2759"/>
<dbReference type="EMBL" id="NAJM01000071">
    <property type="protein sequence ID" value="RVX66042.1"/>
    <property type="molecule type" value="Genomic_DNA"/>
</dbReference>
<dbReference type="GO" id="GO:0120108">
    <property type="term" value="F:DNA-3'-diphospho-5'-guanosine diphosphatase activity"/>
    <property type="evidence" value="ECO:0007669"/>
    <property type="project" value="UniProtKB-EC"/>
</dbReference>
<evidence type="ECO:0000256" key="20">
    <source>
        <dbReference type="SAM" id="MobiDB-lite"/>
    </source>
</evidence>
<dbReference type="PANTHER" id="PTHR12486">
    <property type="entry name" value="APRATAXIN-RELATED"/>
    <property type="match status" value="1"/>
</dbReference>
<evidence type="ECO:0000256" key="5">
    <source>
        <dbReference type="ARBA" id="ARBA00022490"/>
    </source>
</evidence>
<name>A0A438MQZ4_EXOME</name>
<dbReference type="SUPFAM" id="SSF54197">
    <property type="entry name" value="HIT-like"/>
    <property type="match status" value="1"/>
</dbReference>
<dbReference type="Pfam" id="PF16278">
    <property type="entry name" value="zf-C2HE"/>
    <property type="match status" value="1"/>
</dbReference>
<evidence type="ECO:0000256" key="9">
    <source>
        <dbReference type="ARBA" id="ARBA00022801"/>
    </source>
</evidence>
<evidence type="ECO:0000256" key="12">
    <source>
        <dbReference type="ARBA" id="ARBA00023204"/>
    </source>
</evidence>
<dbReference type="AlphaFoldDB" id="A0A438MQZ4"/>
<dbReference type="Pfam" id="PF01230">
    <property type="entry name" value="HIT"/>
    <property type="match status" value="1"/>
</dbReference>
<evidence type="ECO:0000256" key="13">
    <source>
        <dbReference type="ARBA" id="ARBA00023242"/>
    </source>
</evidence>
<feature type="region of interest" description="Disordered" evidence="20">
    <location>
        <begin position="1"/>
        <end position="51"/>
    </location>
</feature>
<dbReference type="GO" id="GO:0030983">
    <property type="term" value="F:mismatched DNA binding"/>
    <property type="evidence" value="ECO:0007669"/>
    <property type="project" value="TreeGrafter"/>
</dbReference>
<evidence type="ECO:0000256" key="17">
    <source>
        <dbReference type="ARBA" id="ARBA00059438"/>
    </source>
</evidence>
<dbReference type="InterPro" id="IPR011146">
    <property type="entry name" value="HIT-like"/>
</dbReference>
<evidence type="ECO:0000259" key="22">
    <source>
        <dbReference type="Pfam" id="PF16278"/>
    </source>
</evidence>
<dbReference type="GO" id="GO:0005634">
    <property type="term" value="C:nucleus"/>
    <property type="evidence" value="ECO:0007669"/>
    <property type="project" value="UniProtKB-SubCell"/>
</dbReference>
<dbReference type="GO" id="GO:0003697">
    <property type="term" value="F:single-stranded DNA binding"/>
    <property type="evidence" value="ECO:0007669"/>
    <property type="project" value="TreeGrafter"/>
</dbReference>
<keyword evidence="6" id="KW-0479">Metal-binding</keyword>
<evidence type="ECO:0000313" key="24">
    <source>
        <dbReference type="Proteomes" id="UP000288859"/>
    </source>
</evidence>
<keyword evidence="12" id="KW-0234">DNA repair</keyword>
<evidence type="ECO:0000256" key="10">
    <source>
        <dbReference type="ARBA" id="ARBA00022833"/>
    </source>
</evidence>
<dbReference type="FunFam" id="3.30.428.10:FF:000017">
    <property type="entry name" value="Aprataxin-like protein"/>
    <property type="match status" value="1"/>
</dbReference>
<dbReference type="Proteomes" id="UP000288859">
    <property type="component" value="Unassembled WGS sequence"/>
</dbReference>
<dbReference type="GO" id="GO:0005737">
    <property type="term" value="C:cytoplasm"/>
    <property type="evidence" value="ECO:0007669"/>
    <property type="project" value="UniProtKB-SubCell"/>
</dbReference>
<dbReference type="GO" id="GO:0008270">
    <property type="term" value="F:zinc ion binding"/>
    <property type="evidence" value="ECO:0007669"/>
    <property type="project" value="UniProtKB-KW"/>
</dbReference>
<dbReference type="Gene3D" id="3.30.428.10">
    <property type="entry name" value="HIT-like"/>
    <property type="match status" value="1"/>
</dbReference>
<dbReference type="GO" id="GO:0003725">
    <property type="term" value="F:double-stranded RNA binding"/>
    <property type="evidence" value="ECO:0007669"/>
    <property type="project" value="TreeGrafter"/>
</dbReference>
<organism evidence="23 24">
    <name type="scientific">Exophiala mesophila</name>
    <name type="common">Black yeast-like fungus</name>
    <dbReference type="NCBI Taxonomy" id="212818"/>
    <lineage>
        <taxon>Eukaryota</taxon>
        <taxon>Fungi</taxon>
        <taxon>Dikarya</taxon>
        <taxon>Ascomycota</taxon>
        <taxon>Pezizomycotina</taxon>
        <taxon>Eurotiomycetes</taxon>
        <taxon>Chaetothyriomycetidae</taxon>
        <taxon>Chaetothyriales</taxon>
        <taxon>Herpotrichiellaceae</taxon>
        <taxon>Exophiala</taxon>
    </lineage>
</organism>